<dbReference type="Proteomes" id="UP001151760">
    <property type="component" value="Unassembled WGS sequence"/>
</dbReference>
<reference evidence="1" key="1">
    <citation type="journal article" date="2022" name="Int. J. Mol. Sci.">
        <title>Draft Genome of Tanacetum Coccineum: Genomic Comparison of Closely Related Tanacetum-Family Plants.</title>
        <authorList>
            <person name="Yamashiro T."/>
            <person name="Shiraishi A."/>
            <person name="Nakayama K."/>
            <person name="Satake H."/>
        </authorList>
    </citation>
    <scope>NUCLEOTIDE SEQUENCE</scope>
</reference>
<keyword evidence="2" id="KW-1185">Reference proteome</keyword>
<name>A0ABQ5HVM4_9ASTR</name>
<comment type="caution">
    <text evidence="1">The sequence shown here is derived from an EMBL/GenBank/DDBJ whole genome shotgun (WGS) entry which is preliminary data.</text>
</comment>
<protein>
    <recommendedName>
        <fullName evidence="3">Zinc knuckle CX2CX4HX4C domain-containing protein</fullName>
    </recommendedName>
</protein>
<evidence type="ECO:0000313" key="2">
    <source>
        <dbReference type="Proteomes" id="UP001151760"/>
    </source>
</evidence>
<proteinExistence type="predicted"/>
<evidence type="ECO:0000313" key="1">
    <source>
        <dbReference type="EMBL" id="GJT91922.1"/>
    </source>
</evidence>
<organism evidence="1 2">
    <name type="scientific">Tanacetum coccineum</name>
    <dbReference type="NCBI Taxonomy" id="301880"/>
    <lineage>
        <taxon>Eukaryota</taxon>
        <taxon>Viridiplantae</taxon>
        <taxon>Streptophyta</taxon>
        <taxon>Embryophyta</taxon>
        <taxon>Tracheophyta</taxon>
        <taxon>Spermatophyta</taxon>
        <taxon>Magnoliopsida</taxon>
        <taxon>eudicotyledons</taxon>
        <taxon>Gunneridae</taxon>
        <taxon>Pentapetalae</taxon>
        <taxon>asterids</taxon>
        <taxon>campanulids</taxon>
        <taxon>Asterales</taxon>
        <taxon>Asteraceae</taxon>
        <taxon>Asteroideae</taxon>
        <taxon>Anthemideae</taxon>
        <taxon>Anthemidinae</taxon>
        <taxon>Tanacetum</taxon>
    </lineage>
</organism>
<dbReference type="InterPro" id="IPR040256">
    <property type="entry name" value="At4g02000-like"/>
</dbReference>
<sequence>MMLDSYTNTICLESWGRSSYARATVEVNAEKDLIKEMVVVVLKHEEHGYRKETISIEYEWKQPRFTTCMIFGHSNDECPKVVKAKKAVEQNVDQDGFQVVK</sequence>
<dbReference type="PANTHER" id="PTHR31286">
    <property type="entry name" value="GLYCINE-RICH CELL WALL STRUCTURAL PROTEIN 1.8-LIKE"/>
    <property type="match status" value="1"/>
</dbReference>
<dbReference type="PANTHER" id="PTHR31286:SF99">
    <property type="entry name" value="DUF4283 DOMAIN-CONTAINING PROTEIN"/>
    <property type="match status" value="1"/>
</dbReference>
<accession>A0ABQ5HVM4</accession>
<reference evidence="1" key="2">
    <citation type="submission" date="2022-01" db="EMBL/GenBank/DDBJ databases">
        <authorList>
            <person name="Yamashiro T."/>
            <person name="Shiraishi A."/>
            <person name="Satake H."/>
            <person name="Nakayama K."/>
        </authorList>
    </citation>
    <scope>NUCLEOTIDE SEQUENCE</scope>
</reference>
<gene>
    <name evidence="1" type="ORF">Tco_1080767</name>
</gene>
<dbReference type="EMBL" id="BQNB010020062">
    <property type="protein sequence ID" value="GJT91922.1"/>
    <property type="molecule type" value="Genomic_DNA"/>
</dbReference>
<evidence type="ECO:0008006" key="3">
    <source>
        <dbReference type="Google" id="ProtNLM"/>
    </source>
</evidence>